<dbReference type="PANTHER" id="PTHR24559">
    <property type="entry name" value="TRANSPOSON TY3-I GAG-POL POLYPROTEIN"/>
    <property type="match status" value="1"/>
</dbReference>
<dbReference type="InterPro" id="IPR043502">
    <property type="entry name" value="DNA/RNA_pol_sf"/>
</dbReference>
<protein>
    <recommendedName>
        <fullName evidence="1">Reverse transcriptase domain-containing protein</fullName>
    </recommendedName>
</protein>
<keyword evidence="3" id="KW-1185">Reference proteome</keyword>
<dbReference type="InterPro" id="IPR053134">
    <property type="entry name" value="RNA-dir_DNA_polymerase"/>
</dbReference>
<accession>U6MFC8</accession>
<evidence type="ECO:0000259" key="1">
    <source>
        <dbReference type="Pfam" id="PF00078"/>
    </source>
</evidence>
<dbReference type="CDD" id="cd01647">
    <property type="entry name" value="RT_LTR"/>
    <property type="match status" value="1"/>
</dbReference>
<dbReference type="VEuPathDB" id="ToxoDB:ENH_00029840"/>
<evidence type="ECO:0000313" key="3">
    <source>
        <dbReference type="Proteomes" id="UP000030754"/>
    </source>
</evidence>
<dbReference type="InterPro" id="IPR000477">
    <property type="entry name" value="RT_dom"/>
</dbReference>
<dbReference type="EMBL" id="HG722645">
    <property type="protein sequence ID" value="CDJ62952.1"/>
    <property type="molecule type" value="Genomic_DNA"/>
</dbReference>
<dbReference type="SUPFAM" id="SSF56672">
    <property type="entry name" value="DNA/RNA polymerases"/>
    <property type="match status" value="1"/>
</dbReference>
<gene>
    <name evidence="2" type="ORF">ENH_00029840</name>
</gene>
<dbReference type="OrthoDB" id="2013610at2759"/>
<sequence length="195" mass="22053">MPCSTHLPHIIKVLREYLAVFPDKLSKGLAPKRPHDHDILPVPEKLPEKYAICLMTPDQLKFHNQEIAKLSDNRLIGTTYSPICSPTIMVDKHDDGSGEPKMRMVVNYSALNAPTIAPEFQLPSLQTILEVQGGAKYFSILDLEAGFHQIRMAKEVRWRTAFRSVLGVFEYRVMPCGLKCSPVMFQANMPINSLY</sequence>
<dbReference type="Gene3D" id="3.30.70.270">
    <property type="match status" value="1"/>
</dbReference>
<dbReference type="Pfam" id="PF00078">
    <property type="entry name" value="RVT_1"/>
    <property type="match status" value="1"/>
</dbReference>
<proteinExistence type="predicted"/>
<dbReference type="GeneID" id="25473149"/>
<name>U6MFC8_9EIME</name>
<dbReference type="InterPro" id="IPR043128">
    <property type="entry name" value="Rev_trsase/Diguanyl_cyclase"/>
</dbReference>
<organism evidence="2 3">
    <name type="scientific">Eimeria necatrix</name>
    <dbReference type="NCBI Taxonomy" id="51315"/>
    <lineage>
        <taxon>Eukaryota</taxon>
        <taxon>Sar</taxon>
        <taxon>Alveolata</taxon>
        <taxon>Apicomplexa</taxon>
        <taxon>Conoidasida</taxon>
        <taxon>Coccidia</taxon>
        <taxon>Eucoccidiorida</taxon>
        <taxon>Eimeriorina</taxon>
        <taxon>Eimeriidae</taxon>
        <taxon>Eimeria</taxon>
    </lineage>
</organism>
<reference evidence="2" key="2">
    <citation type="submission" date="2013-10" db="EMBL/GenBank/DDBJ databases">
        <authorList>
            <person name="Aslett M."/>
        </authorList>
    </citation>
    <scope>NUCLEOTIDE SEQUENCE [LARGE SCALE GENOMIC DNA]</scope>
    <source>
        <strain evidence="2">Houghton</strain>
    </source>
</reference>
<dbReference type="PANTHER" id="PTHR24559:SF444">
    <property type="entry name" value="REVERSE TRANSCRIPTASE DOMAIN-CONTAINING PROTEIN"/>
    <property type="match status" value="1"/>
</dbReference>
<dbReference type="Gene3D" id="3.10.10.10">
    <property type="entry name" value="HIV Type 1 Reverse Transcriptase, subunit A, domain 1"/>
    <property type="match status" value="1"/>
</dbReference>
<feature type="domain" description="Reverse transcriptase" evidence="1">
    <location>
        <begin position="94"/>
        <end position="189"/>
    </location>
</feature>
<dbReference type="AlphaFoldDB" id="U6MFC8"/>
<dbReference type="Proteomes" id="UP000030754">
    <property type="component" value="Unassembled WGS sequence"/>
</dbReference>
<reference evidence="2" key="1">
    <citation type="submission" date="2013-10" db="EMBL/GenBank/DDBJ databases">
        <title>Genomic analysis of the causative agents of coccidiosis in chickens.</title>
        <authorList>
            <person name="Reid A.J."/>
            <person name="Blake D."/>
            <person name="Billington K."/>
            <person name="Browne H."/>
            <person name="Dunn M."/>
            <person name="Hung S."/>
            <person name="Kawahara F."/>
            <person name="Miranda-Saavedra D."/>
            <person name="Mourier T."/>
            <person name="Nagra H."/>
            <person name="Otto T.D."/>
            <person name="Rawlings N."/>
            <person name="Sanchez A."/>
            <person name="Sanders M."/>
            <person name="Subramaniam C."/>
            <person name="Tay Y."/>
            <person name="Dear P."/>
            <person name="Doerig C."/>
            <person name="Gruber A."/>
            <person name="Parkinson J."/>
            <person name="Shirley M."/>
            <person name="Wan K.L."/>
            <person name="Berriman M."/>
            <person name="Tomley F."/>
            <person name="Pain A."/>
        </authorList>
    </citation>
    <scope>NUCLEOTIDE SEQUENCE [LARGE SCALE GENOMIC DNA]</scope>
    <source>
        <strain evidence="2">Houghton</strain>
    </source>
</reference>
<evidence type="ECO:0000313" key="2">
    <source>
        <dbReference type="EMBL" id="CDJ62952.1"/>
    </source>
</evidence>
<dbReference type="RefSeq" id="XP_013440314.1">
    <property type="nucleotide sequence ID" value="XM_013584860.1"/>
</dbReference>